<dbReference type="InterPro" id="IPR052893">
    <property type="entry name" value="TCS_response_regulator"/>
</dbReference>
<dbReference type="SMART" id="SM00448">
    <property type="entry name" value="REC"/>
    <property type="match status" value="1"/>
</dbReference>
<organism evidence="3 4">
    <name type="scientific">Spirosoma pollinicola</name>
    <dbReference type="NCBI Taxonomy" id="2057025"/>
    <lineage>
        <taxon>Bacteria</taxon>
        <taxon>Pseudomonadati</taxon>
        <taxon>Bacteroidota</taxon>
        <taxon>Cytophagia</taxon>
        <taxon>Cytophagales</taxon>
        <taxon>Cytophagaceae</taxon>
        <taxon>Spirosoma</taxon>
    </lineage>
</organism>
<dbReference type="SUPFAM" id="SSF52172">
    <property type="entry name" value="CheY-like"/>
    <property type="match status" value="1"/>
</dbReference>
<dbReference type="OrthoDB" id="958605at2"/>
<dbReference type="EMBL" id="CP025096">
    <property type="protein sequence ID" value="AUD00432.1"/>
    <property type="molecule type" value="Genomic_DNA"/>
</dbReference>
<feature type="modified residue" description="4-aspartylphosphate" evidence="1">
    <location>
        <position position="76"/>
    </location>
</feature>
<keyword evidence="4" id="KW-1185">Reference proteome</keyword>
<gene>
    <name evidence="3" type="ORF">CWM47_00505</name>
</gene>
<protein>
    <submittedName>
        <fullName evidence="3">Response regulator</fullName>
    </submittedName>
</protein>
<keyword evidence="1" id="KW-0597">Phosphoprotein</keyword>
<dbReference type="InterPro" id="IPR001789">
    <property type="entry name" value="Sig_transdc_resp-reg_receiver"/>
</dbReference>
<dbReference type="GO" id="GO:0000160">
    <property type="term" value="P:phosphorelay signal transduction system"/>
    <property type="evidence" value="ECO:0007669"/>
    <property type="project" value="InterPro"/>
</dbReference>
<reference evidence="3 4" key="1">
    <citation type="submission" date="2017-11" db="EMBL/GenBank/DDBJ databases">
        <title>Taxonomic description and genome sequences of Spirosoma HA7 sp. nov., isolated from pollen microhabitat of Corylus avellana.</title>
        <authorList>
            <person name="Ambika Manirajan B."/>
            <person name="Suarez C."/>
            <person name="Ratering S."/>
            <person name="Geissler-Plaum R."/>
            <person name="Cardinale M."/>
            <person name="Sylvia S."/>
        </authorList>
    </citation>
    <scope>NUCLEOTIDE SEQUENCE [LARGE SCALE GENOMIC DNA]</scope>
    <source>
        <strain evidence="3 4">HA7</strain>
    </source>
</reference>
<sequence length="162" mass="18457">MKTQSVSNPALRDNFRNASLLVIEDNPDHGKLIKDSIAQCLPEVKIALVSSEAEALSFLNQCLTEEWNYPKLILLDLYLPEPQHGWHLLNQIKAMPAAMGKIPVVLLSQSNNQADIAEAYQRGCSSYLVKPRLAADWLRYFQSLRTYWWETVTLPKVEISLF</sequence>
<evidence type="ECO:0000259" key="2">
    <source>
        <dbReference type="PROSITE" id="PS50110"/>
    </source>
</evidence>
<dbReference type="Proteomes" id="UP000232883">
    <property type="component" value="Chromosome"/>
</dbReference>
<proteinExistence type="predicted"/>
<evidence type="ECO:0000313" key="3">
    <source>
        <dbReference type="EMBL" id="AUD00432.1"/>
    </source>
</evidence>
<dbReference type="KEGG" id="spir:CWM47_00505"/>
<evidence type="ECO:0000313" key="4">
    <source>
        <dbReference type="Proteomes" id="UP000232883"/>
    </source>
</evidence>
<dbReference type="AlphaFoldDB" id="A0A2K8YS32"/>
<feature type="domain" description="Response regulatory" evidence="2">
    <location>
        <begin position="19"/>
        <end position="145"/>
    </location>
</feature>
<evidence type="ECO:0000256" key="1">
    <source>
        <dbReference type="PROSITE-ProRule" id="PRU00169"/>
    </source>
</evidence>
<dbReference type="PANTHER" id="PTHR44520:SF2">
    <property type="entry name" value="RESPONSE REGULATOR RCP1"/>
    <property type="match status" value="1"/>
</dbReference>
<dbReference type="PANTHER" id="PTHR44520">
    <property type="entry name" value="RESPONSE REGULATOR RCP1-RELATED"/>
    <property type="match status" value="1"/>
</dbReference>
<dbReference type="Gene3D" id="3.40.50.2300">
    <property type="match status" value="1"/>
</dbReference>
<dbReference type="PROSITE" id="PS50110">
    <property type="entry name" value="RESPONSE_REGULATORY"/>
    <property type="match status" value="1"/>
</dbReference>
<dbReference type="InterPro" id="IPR011006">
    <property type="entry name" value="CheY-like_superfamily"/>
</dbReference>
<name>A0A2K8YS32_9BACT</name>
<dbReference type="Pfam" id="PF00072">
    <property type="entry name" value="Response_reg"/>
    <property type="match status" value="1"/>
</dbReference>
<dbReference type="RefSeq" id="WP_100985858.1">
    <property type="nucleotide sequence ID" value="NZ_CP025096.1"/>
</dbReference>
<accession>A0A2K8YS32</accession>